<dbReference type="PANTHER" id="PTHR48111">
    <property type="entry name" value="REGULATOR OF RPOS"/>
    <property type="match status" value="1"/>
</dbReference>
<dbReference type="AlphaFoldDB" id="A0AA86GNN9"/>
<sequence>MLQLAPGDRPVRIPAIAHHIVIVDDDAGVRTLLARILRECGYDVTGAADGRELEAAMTERPVDLVLLDIMLPGESGLDICRMVRARSQVPIIMISARGQESDRVTGLDMGADDYIAKPFGRAEVLARVRAVLRRVSDPHVPLDIPAPEQFDFAGWRYHSRRCELISPSGAEVELTAAEHELLLALLRHPQRMIGRERLIEMTRSRIGTPNDRSIDVLISRLRRKLGDGRKSRPIIRTIRGGGYMLAVDVRAD</sequence>
<dbReference type="SMART" id="SM00862">
    <property type="entry name" value="Trans_reg_C"/>
    <property type="match status" value="1"/>
</dbReference>
<dbReference type="Pfam" id="PF00486">
    <property type="entry name" value="Trans_reg_C"/>
    <property type="match status" value="1"/>
</dbReference>
<dbReference type="InterPro" id="IPR001789">
    <property type="entry name" value="Sig_transdc_resp-reg_receiver"/>
</dbReference>
<dbReference type="Gene3D" id="1.10.10.10">
    <property type="entry name" value="Winged helix-like DNA-binding domain superfamily/Winged helix DNA-binding domain"/>
    <property type="match status" value="1"/>
</dbReference>
<evidence type="ECO:0000256" key="3">
    <source>
        <dbReference type="ARBA" id="ARBA00023015"/>
    </source>
</evidence>
<dbReference type="GO" id="GO:0005829">
    <property type="term" value="C:cytosol"/>
    <property type="evidence" value="ECO:0007669"/>
    <property type="project" value="TreeGrafter"/>
</dbReference>
<feature type="DNA-binding region" description="OmpR/PhoB-type" evidence="7">
    <location>
        <begin position="147"/>
        <end position="247"/>
    </location>
</feature>
<dbReference type="PROSITE" id="PS50110">
    <property type="entry name" value="RESPONSE_REGULATORY"/>
    <property type="match status" value="1"/>
</dbReference>
<dbReference type="CDD" id="cd00383">
    <property type="entry name" value="trans_reg_C"/>
    <property type="match status" value="1"/>
</dbReference>
<keyword evidence="11" id="KW-1185">Reference proteome</keyword>
<dbReference type="EMBL" id="CP012199">
    <property type="protein sequence ID" value="AMG76348.1"/>
    <property type="molecule type" value="Genomic_DNA"/>
</dbReference>
<dbReference type="PROSITE" id="PS51755">
    <property type="entry name" value="OMPR_PHOB"/>
    <property type="match status" value="1"/>
</dbReference>
<feature type="domain" description="Response regulatory" evidence="8">
    <location>
        <begin position="19"/>
        <end position="132"/>
    </location>
</feature>
<dbReference type="GO" id="GO:0032993">
    <property type="term" value="C:protein-DNA complex"/>
    <property type="evidence" value="ECO:0007669"/>
    <property type="project" value="TreeGrafter"/>
</dbReference>
<keyword evidence="1 6" id="KW-0597">Phosphoprotein</keyword>
<dbReference type="GO" id="GO:0000156">
    <property type="term" value="F:phosphorelay response regulator activity"/>
    <property type="evidence" value="ECO:0007669"/>
    <property type="project" value="TreeGrafter"/>
</dbReference>
<evidence type="ECO:0000313" key="11">
    <source>
        <dbReference type="Proteomes" id="UP000058599"/>
    </source>
</evidence>
<evidence type="ECO:0000256" key="7">
    <source>
        <dbReference type="PROSITE-ProRule" id="PRU01091"/>
    </source>
</evidence>
<dbReference type="FunFam" id="3.40.50.2300:FF:000001">
    <property type="entry name" value="DNA-binding response regulator PhoB"/>
    <property type="match status" value="1"/>
</dbReference>
<dbReference type="Proteomes" id="UP000058599">
    <property type="component" value="Chromosome"/>
</dbReference>
<dbReference type="PANTHER" id="PTHR48111:SF4">
    <property type="entry name" value="DNA-BINDING DUAL TRANSCRIPTIONAL REGULATOR OMPR"/>
    <property type="match status" value="1"/>
</dbReference>
<reference evidence="10 11" key="1">
    <citation type="journal article" date="2016" name="BMC Genomics">
        <title>Genomic analysis of the nitrate-respiring Sphingopyxis granuli (formerly Sphingomonas macrogoltabida) strain TFA.</title>
        <authorList>
            <person name="Garcia-Romero I."/>
            <person name="Perez-Pulido A.J."/>
            <person name="Gonzalez-Flores Y.E."/>
            <person name="Reyes-Ramirez F."/>
            <person name="Santero E."/>
            <person name="Floriano B."/>
        </authorList>
    </citation>
    <scope>NUCLEOTIDE SEQUENCE [LARGE SCALE GENOMIC DNA]</scope>
    <source>
        <strain evidence="10 11">TFA</strain>
    </source>
</reference>
<dbReference type="GO" id="GO:0006355">
    <property type="term" value="P:regulation of DNA-templated transcription"/>
    <property type="evidence" value="ECO:0007669"/>
    <property type="project" value="InterPro"/>
</dbReference>
<evidence type="ECO:0000256" key="5">
    <source>
        <dbReference type="ARBA" id="ARBA00023163"/>
    </source>
</evidence>
<keyword evidence="3" id="KW-0805">Transcription regulation</keyword>
<evidence type="ECO:0000313" key="10">
    <source>
        <dbReference type="EMBL" id="AMG76348.1"/>
    </source>
</evidence>
<keyword evidence="5" id="KW-0804">Transcription</keyword>
<evidence type="ECO:0000256" key="2">
    <source>
        <dbReference type="ARBA" id="ARBA00023012"/>
    </source>
</evidence>
<evidence type="ECO:0000256" key="4">
    <source>
        <dbReference type="ARBA" id="ARBA00023125"/>
    </source>
</evidence>
<dbReference type="Gene3D" id="3.40.50.2300">
    <property type="match status" value="1"/>
</dbReference>
<dbReference type="SUPFAM" id="SSF46894">
    <property type="entry name" value="C-terminal effector domain of the bipartite response regulators"/>
    <property type="match status" value="1"/>
</dbReference>
<dbReference type="InterPro" id="IPR016032">
    <property type="entry name" value="Sig_transdc_resp-reg_C-effctor"/>
</dbReference>
<protein>
    <submittedName>
        <fullName evidence="10">Regulatory protein VirG</fullName>
    </submittedName>
</protein>
<feature type="modified residue" description="4-aspartylphosphate" evidence="6">
    <location>
        <position position="68"/>
    </location>
</feature>
<dbReference type="Pfam" id="PF00072">
    <property type="entry name" value="Response_reg"/>
    <property type="match status" value="1"/>
</dbReference>
<dbReference type="KEGG" id="sgi:SGRAN_4020"/>
<evidence type="ECO:0000256" key="6">
    <source>
        <dbReference type="PROSITE-ProRule" id="PRU00169"/>
    </source>
</evidence>
<dbReference type="SUPFAM" id="SSF52172">
    <property type="entry name" value="CheY-like"/>
    <property type="match status" value="1"/>
</dbReference>
<name>A0AA86GNN9_9SPHN</name>
<dbReference type="InterPro" id="IPR036388">
    <property type="entry name" value="WH-like_DNA-bd_sf"/>
</dbReference>
<evidence type="ECO:0000259" key="8">
    <source>
        <dbReference type="PROSITE" id="PS50110"/>
    </source>
</evidence>
<proteinExistence type="predicted"/>
<dbReference type="InterPro" id="IPR011006">
    <property type="entry name" value="CheY-like_superfamily"/>
</dbReference>
<dbReference type="RefSeq" id="WP_286748612.1">
    <property type="nucleotide sequence ID" value="NZ_JBASAJ010000019.1"/>
</dbReference>
<feature type="domain" description="OmpR/PhoB-type" evidence="9">
    <location>
        <begin position="147"/>
        <end position="247"/>
    </location>
</feature>
<dbReference type="Gene3D" id="6.10.250.690">
    <property type="match status" value="1"/>
</dbReference>
<dbReference type="InterPro" id="IPR001867">
    <property type="entry name" value="OmpR/PhoB-type_DNA-bd"/>
</dbReference>
<accession>A0AA86GNN9</accession>
<dbReference type="GO" id="GO:0000976">
    <property type="term" value="F:transcription cis-regulatory region binding"/>
    <property type="evidence" value="ECO:0007669"/>
    <property type="project" value="TreeGrafter"/>
</dbReference>
<evidence type="ECO:0000256" key="1">
    <source>
        <dbReference type="ARBA" id="ARBA00022553"/>
    </source>
</evidence>
<gene>
    <name evidence="10" type="primary">virG</name>
    <name evidence="10" type="ORF">SGRAN_4020</name>
</gene>
<dbReference type="InterPro" id="IPR039420">
    <property type="entry name" value="WalR-like"/>
</dbReference>
<keyword evidence="4 7" id="KW-0238">DNA-binding</keyword>
<dbReference type="SMART" id="SM00448">
    <property type="entry name" value="REC"/>
    <property type="match status" value="1"/>
</dbReference>
<dbReference type="CDD" id="cd17594">
    <property type="entry name" value="REC_OmpR_VirG"/>
    <property type="match status" value="1"/>
</dbReference>
<evidence type="ECO:0000259" key="9">
    <source>
        <dbReference type="PROSITE" id="PS51755"/>
    </source>
</evidence>
<keyword evidence="2" id="KW-0902">Two-component regulatory system</keyword>
<organism evidence="10 11">
    <name type="scientific">Sphingopyxis granuli</name>
    <dbReference type="NCBI Taxonomy" id="267128"/>
    <lineage>
        <taxon>Bacteria</taxon>
        <taxon>Pseudomonadati</taxon>
        <taxon>Pseudomonadota</taxon>
        <taxon>Alphaproteobacteria</taxon>
        <taxon>Sphingomonadales</taxon>
        <taxon>Sphingomonadaceae</taxon>
        <taxon>Sphingopyxis</taxon>
    </lineage>
</organism>